<name>A0A0E9UND7_ANGAN</name>
<sequence>MTLDMLLSPPPSMHSMYSVKLTNIYVSNRDNMYSTALFTNQQQ</sequence>
<dbReference type="AlphaFoldDB" id="A0A0E9UND7"/>
<dbReference type="EMBL" id="GBXM01041198">
    <property type="protein sequence ID" value="JAH67379.1"/>
    <property type="molecule type" value="Transcribed_RNA"/>
</dbReference>
<accession>A0A0E9UND7</accession>
<reference evidence="1" key="2">
    <citation type="journal article" date="2015" name="Fish Shellfish Immunol.">
        <title>Early steps in the European eel (Anguilla anguilla)-Vibrio vulnificus interaction in the gills: Role of the RtxA13 toxin.</title>
        <authorList>
            <person name="Callol A."/>
            <person name="Pajuelo D."/>
            <person name="Ebbesson L."/>
            <person name="Teles M."/>
            <person name="MacKenzie S."/>
            <person name="Amaro C."/>
        </authorList>
    </citation>
    <scope>NUCLEOTIDE SEQUENCE</scope>
</reference>
<proteinExistence type="predicted"/>
<protein>
    <submittedName>
        <fullName evidence="1">Uncharacterized protein</fullName>
    </submittedName>
</protein>
<organism evidence="1">
    <name type="scientific">Anguilla anguilla</name>
    <name type="common">European freshwater eel</name>
    <name type="synonym">Muraena anguilla</name>
    <dbReference type="NCBI Taxonomy" id="7936"/>
    <lineage>
        <taxon>Eukaryota</taxon>
        <taxon>Metazoa</taxon>
        <taxon>Chordata</taxon>
        <taxon>Craniata</taxon>
        <taxon>Vertebrata</taxon>
        <taxon>Euteleostomi</taxon>
        <taxon>Actinopterygii</taxon>
        <taxon>Neopterygii</taxon>
        <taxon>Teleostei</taxon>
        <taxon>Anguilliformes</taxon>
        <taxon>Anguillidae</taxon>
        <taxon>Anguilla</taxon>
    </lineage>
</organism>
<evidence type="ECO:0000313" key="1">
    <source>
        <dbReference type="EMBL" id="JAH67379.1"/>
    </source>
</evidence>
<reference evidence="1" key="1">
    <citation type="submission" date="2014-11" db="EMBL/GenBank/DDBJ databases">
        <authorList>
            <person name="Amaro Gonzalez C."/>
        </authorList>
    </citation>
    <scope>NUCLEOTIDE SEQUENCE</scope>
</reference>